<keyword evidence="1 5" id="KW-0547">Nucleotide-binding</keyword>
<accession>A0ABV5WLX0</accession>
<dbReference type="InterPro" id="IPR027785">
    <property type="entry name" value="UvrD-like_helicase_C"/>
</dbReference>
<dbReference type="NCBIfam" id="NF041464">
    <property type="entry name" value="HelD_BACSU"/>
    <property type="match status" value="1"/>
</dbReference>
<dbReference type="Proteomes" id="UP001589609">
    <property type="component" value="Unassembled WGS sequence"/>
</dbReference>
<keyword evidence="8" id="KW-1185">Reference proteome</keyword>
<dbReference type="PANTHER" id="PTHR11070">
    <property type="entry name" value="UVRD / RECB / PCRA DNA HELICASE FAMILY MEMBER"/>
    <property type="match status" value="1"/>
</dbReference>
<dbReference type="Pfam" id="PF00580">
    <property type="entry name" value="UvrD-helicase"/>
    <property type="match status" value="1"/>
</dbReference>
<evidence type="ECO:0000259" key="6">
    <source>
        <dbReference type="PROSITE" id="PS51198"/>
    </source>
</evidence>
<dbReference type="Pfam" id="PF13538">
    <property type="entry name" value="UvrD_C_2"/>
    <property type="match status" value="1"/>
</dbReference>
<proteinExistence type="predicted"/>
<dbReference type="InterPro" id="IPR013986">
    <property type="entry name" value="DExx_box_DNA_helicase_dom_sf"/>
</dbReference>
<keyword evidence="3 5" id="KW-0347">Helicase</keyword>
<dbReference type="InterPro" id="IPR048228">
    <property type="entry name" value="HelD_bacillota"/>
</dbReference>
<feature type="binding site" evidence="5">
    <location>
        <begin position="228"/>
        <end position="235"/>
    </location>
    <ligand>
        <name>ATP</name>
        <dbReference type="ChEBI" id="CHEBI:30616"/>
    </ligand>
</feature>
<dbReference type="Gene3D" id="1.10.10.160">
    <property type="match status" value="1"/>
</dbReference>
<evidence type="ECO:0000256" key="1">
    <source>
        <dbReference type="ARBA" id="ARBA00022741"/>
    </source>
</evidence>
<dbReference type="Gene3D" id="3.40.50.300">
    <property type="entry name" value="P-loop containing nucleotide triphosphate hydrolases"/>
    <property type="match status" value="3"/>
</dbReference>
<feature type="domain" description="UvrD-like helicase ATP-binding" evidence="6">
    <location>
        <begin position="207"/>
        <end position="610"/>
    </location>
</feature>
<evidence type="ECO:0000256" key="4">
    <source>
        <dbReference type="ARBA" id="ARBA00022840"/>
    </source>
</evidence>
<keyword evidence="2 5" id="KW-0378">Hydrolase</keyword>
<evidence type="ECO:0000313" key="8">
    <source>
        <dbReference type="Proteomes" id="UP001589609"/>
    </source>
</evidence>
<dbReference type="PROSITE" id="PS51198">
    <property type="entry name" value="UVRD_HELICASE_ATP_BIND"/>
    <property type="match status" value="1"/>
</dbReference>
<gene>
    <name evidence="7" type="primary">helD</name>
    <name evidence="7" type="ORF">ACFFMS_25370</name>
</gene>
<name>A0ABV5WLX0_9BACI</name>
<dbReference type="InterPro" id="IPR014016">
    <property type="entry name" value="UvrD-like_ATP-bd"/>
</dbReference>
<dbReference type="InterPro" id="IPR000212">
    <property type="entry name" value="DNA_helicase_UvrD/REP"/>
</dbReference>
<evidence type="ECO:0000256" key="5">
    <source>
        <dbReference type="PROSITE-ProRule" id="PRU00560"/>
    </source>
</evidence>
<dbReference type="SUPFAM" id="SSF52540">
    <property type="entry name" value="P-loop containing nucleoside triphosphate hydrolases"/>
    <property type="match status" value="1"/>
</dbReference>
<protein>
    <submittedName>
        <fullName evidence="7">RNA polymerase recycling motor HelD</fullName>
    </submittedName>
</protein>
<dbReference type="PANTHER" id="PTHR11070:SF17">
    <property type="entry name" value="DNA HELICASE IV"/>
    <property type="match status" value="1"/>
</dbReference>
<reference evidence="7 8" key="1">
    <citation type="submission" date="2024-09" db="EMBL/GenBank/DDBJ databases">
        <authorList>
            <person name="Sun Q."/>
            <person name="Mori K."/>
        </authorList>
    </citation>
    <scope>NUCLEOTIDE SEQUENCE [LARGE SCALE GENOMIC DNA]</scope>
    <source>
        <strain evidence="7 8">JCM 11201</strain>
    </source>
</reference>
<comment type="caution">
    <text evidence="7">The sequence shown here is derived from an EMBL/GenBank/DDBJ whole genome shotgun (WGS) entry which is preliminary data.</text>
</comment>
<organism evidence="7 8">
    <name type="scientific">Ectobacillus funiculus</name>
    <dbReference type="NCBI Taxonomy" id="137993"/>
    <lineage>
        <taxon>Bacteria</taxon>
        <taxon>Bacillati</taxon>
        <taxon>Bacillota</taxon>
        <taxon>Bacilli</taxon>
        <taxon>Bacillales</taxon>
        <taxon>Bacillaceae</taxon>
        <taxon>Ectobacillus</taxon>
    </lineage>
</organism>
<sequence>MRDLEQEQQRVDEVVAKMKLKSAALEQQAGAVKSEVVGIRQNFWEDVTVNFDDAVEAAETFTSLKQQVELLAERERSHHHGNEQLKILKRLQSSPYFGRIDFIEDGEEEERIYLGVGSFYDEETEQFLVYDWRAPISSLYYDYGIGPAQYEAPGGTITGEMKRKRQFVIRNSHIESMFDTGITIGDEMLREVLGKQANTQMKSIVATIQKEQNRIIRNDTSRLLVVQGAAGSGKTSAALQRVAYLLYRYRGGLNADQIVLFSPNSMFNSYVATVLPELGEENMQQATFQEYLERQLGKHFDLEDPFTQMEYALSSKSDPGYPVRMVSIRYKATMRFMRLIERYVEAVHEEGLIFRDIMFREEVLISAAQIHERFYSLDASLSIPNRMQLVAEWLKTELRRLERSERKKPWVEEEMQFLDNDIYVRAYRRLQKQKEYSEHTFDDFKREERLLATVVVQEKFKPLRRFVKRLQFLDAVAVYKQLFAPGAAEQFQMDLPEQWADMCKQTVEKVDAAELFYEDATPYLYLKEQLEGFQRNTSVRHVFVDEAQDYSPFQLAFLKKLFPLARMTVLGDLNQAIHAHAADNGFMAAEELYGPKQTETIILTRSYRSTRPIIEFTSQLISGGENIEPFNREGEKPSVTNVLKEKLAQRIIERVRSLQAAGHETIAVICKTASESTEAYNAMRDDLQLRLIRKESASFEPGVLVIPSYLAKGVEFDAVIVYDASQYCTEDRKLFYTVCTRAMHELYLYASEEEKPLLADVSRELYVQG</sequence>
<evidence type="ECO:0000256" key="2">
    <source>
        <dbReference type="ARBA" id="ARBA00022801"/>
    </source>
</evidence>
<evidence type="ECO:0000313" key="7">
    <source>
        <dbReference type="EMBL" id="MFB9761575.1"/>
    </source>
</evidence>
<keyword evidence="4 5" id="KW-0067">ATP-binding</keyword>
<dbReference type="InterPro" id="IPR027417">
    <property type="entry name" value="P-loop_NTPase"/>
</dbReference>
<evidence type="ECO:0000256" key="3">
    <source>
        <dbReference type="ARBA" id="ARBA00022806"/>
    </source>
</evidence>
<dbReference type="EMBL" id="JBHMAF010000194">
    <property type="protein sequence ID" value="MFB9761575.1"/>
    <property type="molecule type" value="Genomic_DNA"/>
</dbReference>